<name>A0A839RNZ5_9ACTN</name>
<organism evidence="3 4">
    <name type="scientific">Hoyosella altamirensis</name>
    <dbReference type="NCBI Taxonomy" id="616997"/>
    <lineage>
        <taxon>Bacteria</taxon>
        <taxon>Bacillati</taxon>
        <taxon>Actinomycetota</taxon>
        <taxon>Actinomycetes</taxon>
        <taxon>Mycobacteriales</taxon>
        <taxon>Hoyosellaceae</taxon>
        <taxon>Hoyosella</taxon>
    </lineage>
</organism>
<keyword evidence="2" id="KW-0472">Membrane</keyword>
<proteinExistence type="predicted"/>
<dbReference type="EMBL" id="JACHWS010000002">
    <property type="protein sequence ID" value="MBB3038029.1"/>
    <property type="molecule type" value="Genomic_DNA"/>
</dbReference>
<dbReference type="Proteomes" id="UP000567922">
    <property type="component" value="Unassembled WGS sequence"/>
</dbReference>
<dbReference type="RefSeq" id="WP_064439918.1">
    <property type="nucleotide sequence ID" value="NZ_BDDI01000006.1"/>
</dbReference>
<evidence type="ECO:0000313" key="4">
    <source>
        <dbReference type="Proteomes" id="UP000567922"/>
    </source>
</evidence>
<keyword evidence="2" id="KW-0812">Transmembrane</keyword>
<sequence>MSSGGNFLGRFGASALLPLFAFFGVVMLTVQSPTAAVGAAAVLLIVAVSAPRPIRDLVAYFDSAEWPSPEARRLRGSYRRHSAADAPGRPRKARAPGSGLFT</sequence>
<keyword evidence="4" id="KW-1185">Reference proteome</keyword>
<comment type="caution">
    <text evidence="3">The sequence shown here is derived from an EMBL/GenBank/DDBJ whole genome shotgun (WGS) entry which is preliminary data.</text>
</comment>
<gene>
    <name evidence="3" type="ORF">FHU29_002478</name>
</gene>
<feature type="transmembrane region" description="Helical" evidence="2">
    <location>
        <begin position="7"/>
        <end position="28"/>
    </location>
</feature>
<feature type="transmembrane region" description="Helical" evidence="2">
    <location>
        <begin position="34"/>
        <end position="51"/>
    </location>
</feature>
<evidence type="ECO:0000256" key="2">
    <source>
        <dbReference type="SAM" id="Phobius"/>
    </source>
</evidence>
<protein>
    <submittedName>
        <fullName evidence="3">Uncharacterized protein</fullName>
    </submittedName>
</protein>
<evidence type="ECO:0000256" key="1">
    <source>
        <dbReference type="SAM" id="MobiDB-lite"/>
    </source>
</evidence>
<reference evidence="3 4" key="1">
    <citation type="submission" date="2020-08" db="EMBL/GenBank/DDBJ databases">
        <title>Sequencing the genomes of 1000 actinobacteria strains.</title>
        <authorList>
            <person name="Klenk H.-P."/>
        </authorList>
    </citation>
    <scope>NUCLEOTIDE SEQUENCE [LARGE SCALE GENOMIC DNA]</scope>
    <source>
        <strain evidence="3 4">DSM 45258</strain>
    </source>
</reference>
<evidence type="ECO:0000313" key="3">
    <source>
        <dbReference type="EMBL" id="MBB3038029.1"/>
    </source>
</evidence>
<accession>A0A839RNZ5</accession>
<dbReference type="AlphaFoldDB" id="A0A839RNZ5"/>
<feature type="region of interest" description="Disordered" evidence="1">
    <location>
        <begin position="76"/>
        <end position="102"/>
    </location>
</feature>
<keyword evidence="2" id="KW-1133">Transmembrane helix</keyword>